<reference evidence="3" key="1">
    <citation type="submission" date="2023-10" db="EMBL/GenBank/DDBJ databases">
        <authorList>
            <person name="Chen Y."/>
            <person name="Shah S."/>
            <person name="Dougan E. K."/>
            <person name="Thang M."/>
            <person name="Chan C."/>
        </authorList>
    </citation>
    <scope>NUCLEOTIDE SEQUENCE [LARGE SCALE GENOMIC DNA]</scope>
</reference>
<comment type="caution">
    <text evidence="3">The sequence shown here is derived from an EMBL/GenBank/DDBJ whole genome shotgun (WGS) entry which is preliminary data.</text>
</comment>
<keyword evidence="2" id="KW-1133">Transmembrane helix</keyword>
<feature type="transmembrane region" description="Helical" evidence="2">
    <location>
        <begin position="78"/>
        <end position="102"/>
    </location>
</feature>
<feature type="region of interest" description="Disordered" evidence="1">
    <location>
        <begin position="1"/>
        <end position="22"/>
    </location>
</feature>
<evidence type="ECO:0000313" key="4">
    <source>
        <dbReference type="Proteomes" id="UP001189429"/>
    </source>
</evidence>
<keyword evidence="4" id="KW-1185">Reference proteome</keyword>
<evidence type="ECO:0000313" key="3">
    <source>
        <dbReference type="EMBL" id="CAK0869198.1"/>
    </source>
</evidence>
<keyword evidence="2" id="KW-0472">Membrane</keyword>
<protein>
    <submittedName>
        <fullName evidence="3">Uncharacterized protein</fullName>
    </submittedName>
</protein>
<gene>
    <name evidence="3" type="ORF">PCOR1329_LOCUS55637</name>
</gene>
<organism evidence="3 4">
    <name type="scientific">Prorocentrum cordatum</name>
    <dbReference type="NCBI Taxonomy" id="2364126"/>
    <lineage>
        <taxon>Eukaryota</taxon>
        <taxon>Sar</taxon>
        <taxon>Alveolata</taxon>
        <taxon>Dinophyceae</taxon>
        <taxon>Prorocentrales</taxon>
        <taxon>Prorocentraceae</taxon>
        <taxon>Prorocentrum</taxon>
    </lineage>
</organism>
<name>A0ABN9V8B6_9DINO</name>
<dbReference type="Proteomes" id="UP001189429">
    <property type="component" value="Unassembled WGS sequence"/>
</dbReference>
<proteinExistence type="predicted"/>
<sequence length="203" mass="22112">MPGRSVPAQVRSGQREGLELGPGLTPEVEPWLRPARVPSGTASVRSGGCNSRHILQATRYLKIFGHCRQASRDPSWSLVTILVVVSLVLVLFIFLLAAKWGLLSGVSGSPRSLFVLEFSQAACTGPGSTCEGARSTNFRQCYFRHVATELQAERFAALGRIFYAALLRKISPRVGAMASLRFWQARARLLRAGSRLRCDGLAA</sequence>
<dbReference type="EMBL" id="CAUYUJ010016827">
    <property type="protein sequence ID" value="CAK0869198.1"/>
    <property type="molecule type" value="Genomic_DNA"/>
</dbReference>
<evidence type="ECO:0000256" key="2">
    <source>
        <dbReference type="SAM" id="Phobius"/>
    </source>
</evidence>
<evidence type="ECO:0000256" key="1">
    <source>
        <dbReference type="SAM" id="MobiDB-lite"/>
    </source>
</evidence>
<accession>A0ABN9V8B6</accession>
<keyword evidence="2" id="KW-0812">Transmembrane</keyword>